<sequence length="88" mass="9821">MTTIVTSHGFGSGAVGVSQIRKGLTENKTPTFQIPTLLTHEISNQVLCQLKTSCLNYGPVEHIESDRQALYKFQKRYIGIRHNSSLCQ</sequence>
<keyword evidence="2" id="KW-1185">Reference proteome</keyword>
<proteinExistence type="predicted"/>
<evidence type="ECO:0000313" key="1">
    <source>
        <dbReference type="EMBL" id="VEN33929.1"/>
    </source>
</evidence>
<name>A0A653BET9_CALMS</name>
<accession>A0A653BET9</accession>
<organism evidence="1 2">
    <name type="scientific">Callosobruchus maculatus</name>
    <name type="common">Southern cowpea weevil</name>
    <name type="synonym">Pulse bruchid</name>
    <dbReference type="NCBI Taxonomy" id="64391"/>
    <lineage>
        <taxon>Eukaryota</taxon>
        <taxon>Metazoa</taxon>
        <taxon>Ecdysozoa</taxon>
        <taxon>Arthropoda</taxon>
        <taxon>Hexapoda</taxon>
        <taxon>Insecta</taxon>
        <taxon>Pterygota</taxon>
        <taxon>Neoptera</taxon>
        <taxon>Endopterygota</taxon>
        <taxon>Coleoptera</taxon>
        <taxon>Polyphaga</taxon>
        <taxon>Cucujiformia</taxon>
        <taxon>Chrysomeloidea</taxon>
        <taxon>Chrysomelidae</taxon>
        <taxon>Bruchinae</taxon>
        <taxon>Bruchini</taxon>
        <taxon>Callosobruchus</taxon>
    </lineage>
</organism>
<reference evidence="1 2" key="1">
    <citation type="submission" date="2019-01" db="EMBL/GenBank/DDBJ databases">
        <authorList>
            <person name="Sayadi A."/>
        </authorList>
    </citation>
    <scope>NUCLEOTIDE SEQUENCE [LARGE SCALE GENOMIC DNA]</scope>
</reference>
<gene>
    <name evidence="1" type="ORF">CALMAC_LOCUS303</name>
</gene>
<dbReference type="Proteomes" id="UP000410492">
    <property type="component" value="Unassembled WGS sequence"/>
</dbReference>
<dbReference type="AlphaFoldDB" id="A0A653BET9"/>
<protein>
    <submittedName>
        <fullName evidence="1">Uncharacterized protein</fullName>
    </submittedName>
</protein>
<evidence type="ECO:0000313" key="2">
    <source>
        <dbReference type="Proteomes" id="UP000410492"/>
    </source>
</evidence>
<dbReference type="EMBL" id="CAACVG010000330">
    <property type="protein sequence ID" value="VEN33929.1"/>
    <property type="molecule type" value="Genomic_DNA"/>
</dbReference>